<dbReference type="InterPro" id="IPR023228">
    <property type="entry name" value="SAM_OH_AdoTrfase_N_sf"/>
</dbReference>
<dbReference type="PANTHER" id="PTHR35092">
    <property type="entry name" value="CHLORINASE MJ1651"/>
    <property type="match status" value="1"/>
</dbReference>
<evidence type="ECO:0000313" key="5">
    <source>
        <dbReference type="EMBL" id="BBG24479.1"/>
    </source>
</evidence>
<dbReference type="RefSeq" id="WP_054844893.1">
    <property type="nucleotide sequence ID" value="NZ_AP018929.1"/>
</dbReference>
<dbReference type="SUPFAM" id="SSF101852">
    <property type="entry name" value="Bacterial fluorinating enzyme, C-terminal domain"/>
    <property type="match status" value="1"/>
</dbReference>
<feature type="domain" description="S-adenosyl-l-methionine hydroxide adenosyltransferase C-terminal" evidence="4">
    <location>
        <begin position="179"/>
        <end position="262"/>
    </location>
</feature>
<reference evidence="6 7" key="2">
    <citation type="journal article" date="2020" name="Int. J. Syst. Evol. Microbiol.">
        <title>Sulfuracidifex tepidarius gen. nov., sp. nov. and transfer of Sulfolobus metallicus Huber and Stetter 1992 to the genus Sulfuracidifex as Sulfuracidifex metallicus comb. nov.</title>
        <authorList>
            <person name="Itoh T."/>
            <person name="Miura T."/>
            <person name="Sakai H.D."/>
            <person name="Kato S."/>
            <person name="Ohkuma M."/>
            <person name="Takashina T."/>
        </authorList>
    </citation>
    <scope>NUCLEOTIDE SEQUENCE</scope>
    <source>
        <strain evidence="5 7">IC-006</strain>
        <strain evidence="6">IC-007</strain>
    </source>
</reference>
<proteinExistence type="inferred from homology"/>
<dbReference type="OrthoDB" id="372224at2157"/>
<dbReference type="KEGG" id="step:IC006_1800"/>
<evidence type="ECO:0000259" key="4">
    <source>
        <dbReference type="Pfam" id="PF20257"/>
    </source>
</evidence>
<dbReference type="Pfam" id="PF01887">
    <property type="entry name" value="SAM_HAT_N"/>
    <property type="match status" value="1"/>
</dbReference>
<organism evidence="6 8">
    <name type="scientific">Sulfuracidifex tepidarius</name>
    <dbReference type="NCBI Taxonomy" id="1294262"/>
    <lineage>
        <taxon>Archaea</taxon>
        <taxon>Thermoproteota</taxon>
        <taxon>Thermoprotei</taxon>
        <taxon>Sulfolobales</taxon>
        <taxon>Sulfolobaceae</taxon>
        <taxon>Sulfuracidifex</taxon>
    </lineage>
</organism>
<accession>A0A510DWB2</accession>
<feature type="domain" description="S-adenosyl-l-methionine hydroxide adenosyltransferase N-terminal" evidence="3">
    <location>
        <begin position="7"/>
        <end position="153"/>
    </location>
</feature>
<evidence type="ECO:0000259" key="3">
    <source>
        <dbReference type="Pfam" id="PF01887"/>
    </source>
</evidence>
<gene>
    <name evidence="5" type="ORF">IC006_1800</name>
    <name evidence="6" type="ORF">IC007_1778</name>
</gene>
<protein>
    <submittedName>
        <fullName evidence="6">Chlorinase</fullName>
    </submittedName>
</protein>
<dbReference type="InterPro" id="IPR002747">
    <property type="entry name" value="SAM_OH_AdoTrfase"/>
</dbReference>
<dbReference type="GeneID" id="41718118"/>
<dbReference type="Gene3D" id="2.40.30.90">
    <property type="entry name" value="Bacterial fluorinating enzyme like"/>
    <property type="match status" value="1"/>
</dbReference>
<dbReference type="STRING" id="1294262.GCA_001316085_00216"/>
<sequence>MIRANNIAILTDFSLSDNYNGVMEGTIRRFNKDVNITYLSGNSKKFNVKSASYLLYTGYRFFPRKTVFLVVVDPGVGTERDALLVKTRNYFFIGPDNGVLYPSIIEDGIVEIRKINNPKVFLSKEISKTFHGRDIFAVSAALLSTGVETEAFGDVKSQNDLYKYELKYYEKINYGLKTKVVYVDNFGNVTLGITSREFKVKENQIYEINVKGLKYKVTSKRTFGYGEENQLIIYSNGYGFLEIGINKGSAYHTLKTSEGDEICLEDYTQGDSSPST</sequence>
<dbReference type="Pfam" id="PF20257">
    <property type="entry name" value="SAM_HAT_C"/>
    <property type="match status" value="1"/>
</dbReference>
<dbReference type="Proteomes" id="UP000325030">
    <property type="component" value="Chromosome"/>
</dbReference>
<reference evidence="8" key="1">
    <citation type="submission" date="2018-09" db="EMBL/GenBank/DDBJ databases">
        <title>Complete Genome Sequencing of Sulfolobus sp. JCM 16834.</title>
        <authorList>
            <person name="Kato S."/>
            <person name="Itoh T."/>
            <person name="Ohkuma M."/>
        </authorList>
    </citation>
    <scope>NUCLEOTIDE SEQUENCE [LARGE SCALE GENOMIC DNA]</scope>
    <source>
        <strain evidence="8">IC-007</strain>
    </source>
</reference>
<dbReference type="InterPro" id="IPR023227">
    <property type="entry name" value="SAM_OH_AdoTrfase_C_sf"/>
</dbReference>
<evidence type="ECO:0000256" key="2">
    <source>
        <dbReference type="ARBA" id="ARBA00024035"/>
    </source>
</evidence>
<evidence type="ECO:0000313" key="8">
    <source>
        <dbReference type="Proteomes" id="UP000325030"/>
    </source>
</evidence>
<keyword evidence="1" id="KW-0949">S-adenosyl-L-methionine</keyword>
<dbReference type="PIRSF" id="PIRSF006779">
    <property type="entry name" value="UCP006779"/>
    <property type="match status" value="1"/>
</dbReference>
<accession>A0A510E450</accession>
<dbReference type="Gene3D" id="3.40.50.10790">
    <property type="entry name" value="S-adenosyl-l-methionine hydroxide adenosyltransferase, N-terminal"/>
    <property type="match status" value="1"/>
</dbReference>
<dbReference type="EMBL" id="AP018929">
    <property type="protein sequence ID" value="BBG24479.1"/>
    <property type="molecule type" value="Genomic_DNA"/>
</dbReference>
<dbReference type="PANTHER" id="PTHR35092:SF1">
    <property type="entry name" value="CHLORINASE MJ1651"/>
    <property type="match status" value="1"/>
</dbReference>
<dbReference type="AlphaFoldDB" id="A0A510E450"/>
<keyword evidence="7" id="KW-1185">Reference proteome</keyword>
<dbReference type="SUPFAM" id="SSF102522">
    <property type="entry name" value="Bacterial fluorinating enzyme, N-terminal domain"/>
    <property type="match status" value="1"/>
</dbReference>
<comment type="similarity">
    <text evidence="2">Belongs to the SAM hydrolase / SAM-dependent halogenase family.</text>
</comment>
<dbReference type="EMBL" id="AP018930">
    <property type="protein sequence ID" value="BBG27237.1"/>
    <property type="molecule type" value="Genomic_DNA"/>
</dbReference>
<evidence type="ECO:0000313" key="7">
    <source>
        <dbReference type="Proteomes" id="UP000322983"/>
    </source>
</evidence>
<dbReference type="Proteomes" id="UP000322983">
    <property type="component" value="Chromosome"/>
</dbReference>
<dbReference type="InterPro" id="IPR046469">
    <property type="entry name" value="SAM_HAT_N"/>
</dbReference>
<dbReference type="InterPro" id="IPR046470">
    <property type="entry name" value="SAM_HAT_C"/>
</dbReference>
<name>A0A510E450_9CREN</name>
<evidence type="ECO:0000313" key="6">
    <source>
        <dbReference type="EMBL" id="BBG27237.1"/>
    </source>
</evidence>
<evidence type="ECO:0000256" key="1">
    <source>
        <dbReference type="ARBA" id="ARBA00022691"/>
    </source>
</evidence>